<sequence length="40" mass="4758">MALALRLVRWLGRFDCLFRLLGGRVNQSRWAVILIAWMVR</sequence>
<gene>
    <name evidence="1" type="primary">orf06902</name>
    <name evidence="1" type="ORF">Q903MT_gene6848</name>
</gene>
<accession>A0A6B9XXC9</accession>
<proteinExistence type="predicted"/>
<name>A0A6B9XXC9_PICSI</name>
<protein>
    <submittedName>
        <fullName evidence="1">Uncharacterized protein</fullName>
    </submittedName>
</protein>
<keyword evidence="1" id="KW-0496">Mitochondrion</keyword>
<evidence type="ECO:0000313" key="1">
    <source>
        <dbReference type="EMBL" id="QHR92800.1"/>
    </source>
</evidence>
<organism evidence="1">
    <name type="scientific">Picea sitchensis</name>
    <name type="common">Sitka spruce</name>
    <name type="synonym">Pinus sitchensis</name>
    <dbReference type="NCBI Taxonomy" id="3332"/>
    <lineage>
        <taxon>Eukaryota</taxon>
        <taxon>Viridiplantae</taxon>
        <taxon>Streptophyta</taxon>
        <taxon>Embryophyta</taxon>
        <taxon>Tracheophyta</taxon>
        <taxon>Spermatophyta</taxon>
        <taxon>Pinopsida</taxon>
        <taxon>Pinidae</taxon>
        <taxon>Conifers I</taxon>
        <taxon>Pinales</taxon>
        <taxon>Pinaceae</taxon>
        <taxon>Picea</taxon>
    </lineage>
</organism>
<dbReference type="AlphaFoldDB" id="A0A6B9XXC9"/>
<dbReference type="EMBL" id="MK697706">
    <property type="protein sequence ID" value="QHR92800.1"/>
    <property type="molecule type" value="Genomic_DNA"/>
</dbReference>
<geneLocation type="mitochondrion" evidence="1"/>
<reference evidence="1" key="1">
    <citation type="submission" date="2019-03" db="EMBL/GenBank/DDBJ databases">
        <title>Largest Complete Mitochondrial Genome of a Gymnosperm, Sitka Spruce (Picea sitchensis), Indicates Complex Physical Structure.</title>
        <authorList>
            <person name="Jackman S.D."/>
            <person name="Coombe L."/>
            <person name="Warren R."/>
            <person name="Kirk H."/>
            <person name="Trinh E."/>
            <person name="McLeod T."/>
            <person name="Pleasance S."/>
            <person name="Pandoh P."/>
            <person name="Zhao Y."/>
            <person name="Coope R."/>
            <person name="Bousquet J."/>
            <person name="Bohlmann J.C."/>
            <person name="Jones S.J.M."/>
            <person name="Birol I."/>
        </authorList>
    </citation>
    <scope>NUCLEOTIDE SEQUENCE</scope>
    <source>
        <strain evidence="1">Q903</strain>
    </source>
</reference>